<keyword evidence="1" id="KW-0472">Membrane</keyword>
<protein>
    <submittedName>
        <fullName evidence="2">Uncharacterized protein</fullName>
    </submittedName>
</protein>
<organism evidence="2 3">
    <name type="scientific">Candidatus Nitrosocosmicus franklandianus</name>
    <dbReference type="NCBI Taxonomy" id="1798806"/>
    <lineage>
        <taxon>Archaea</taxon>
        <taxon>Nitrososphaerota</taxon>
        <taxon>Nitrososphaeria</taxon>
        <taxon>Nitrososphaerales</taxon>
        <taxon>Nitrososphaeraceae</taxon>
        <taxon>Candidatus Nitrosocosmicus</taxon>
    </lineage>
</organism>
<gene>
    <name evidence="2" type="ORF">NFRAN_0575</name>
</gene>
<dbReference type="AlphaFoldDB" id="A0A484I9I3"/>
<keyword evidence="1" id="KW-1133">Transmembrane helix</keyword>
<dbReference type="EMBL" id="LR216287">
    <property type="protein sequence ID" value="VFJ12897.1"/>
    <property type="molecule type" value="Genomic_DNA"/>
</dbReference>
<dbReference type="Proteomes" id="UP000294299">
    <property type="component" value="Chromosome NFRAN"/>
</dbReference>
<reference evidence="2 3" key="1">
    <citation type="submission" date="2019-02" db="EMBL/GenBank/DDBJ databases">
        <authorList>
            <person name="Lehtovirta-Morley E L."/>
        </authorList>
    </citation>
    <scope>NUCLEOTIDE SEQUENCE [LARGE SCALE GENOMIC DNA]</scope>
    <source>
        <strain evidence="2">NFRAN1</strain>
    </source>
</reference>
<name>A0A484I9I3_9ARCH</name>
<evidence type="ECO:0000313" key="3">
    <source>
        <dbReference type="Proteomes" id="UP000294299"/>
    </source>
</evidence>
<feature type="transmembrane region" description="Helical" evidence="1">
    <location>
        <begin position="28"/>
        <end position="45"/>
    </location>
</feature>
<evidence type="ECO:0000313" key="2">
    <source>
        <dbReference type="EMBL" id="VFJ12897.1"/>
    </source>
</evidence>
<keyword evidence="1" id="KW-0812">Transmembrane</keyword>
<proteinExistence type="predicted"/>
<evidence type="ECO:0000256" key="1">
    <source>
        <dbReference type="SAM" id="Phobius"/>
    </source>
</evidence>
<keyword evidence="3" id="KW-1185">Reference proteome</keyword>
<accession>A0A484I9I3</accession>
<dbReference type="KEGG" id="nfn:NFRAN_0575"/>
<sequence>MINMLQPLCGAMKLLQELYQQEKANSRITNSVFYNLAVILLILWLI</sequence>